<dbReference type="GO" id="GO:0042800">
    <property type="term" value="F:histone H3K4 methyltransferase activity"/>
    <property type="evidence" value="ECO:0007669"/>
    <property type="project" value="TreeGrafter"/>
</dbReference>
<dbReference type="GO" id="GO:0031297">
    <property type="term" value="P:replication fork processing"/>
    <property type="evidence" value="ECO:0007669"/>
    <property type="project" value="TreeGrafter"/>
</dbReference>
<name>A0A811K6W0_9BILA</name>
<dbReference type="GO" id="GO:0044547">
    <property type="term" value="F:DNA topoisomerase binding"/>
    <property type="evidence" value="ECO:0007669"/>
    <property type="project" value="TreeGrafter"/>
</dbReference>
<dbReference type="InterPro" id="IPR052709">
    <property type="entry name" value="Transposase-MT_Hybrid"/>
</dbReference>
<dbReference type="InterPro" id="IPR041426">
    <property type="entry name" value="Mos1_HTH"/>
</dbReference>
<dbReference type="Pfam" id="PF17906">
    <property type="entry name" value="HTH_48"/>
    <property type="match status" value="1"/>
</dbReference>
<dbReference type="PANTHER" id="PTHR46060">
    <property type="entry name" value="MARINER MOS1 TRANSPOSASE-LIKE PROTEIN"/>
    <property type="match status" value="1"/>
</dbReference>
<dbReference type="GO" id="GO:0006303">
    <property type="term" value="P:double-strand break repair via nonhomologous end joining"/>
    <property type="evidence" value="ECO:0007669"/>
    <property type="project" value="TreeGrafter"/>
</dbReference>
<feature type="compositionally biased region" description="Polar residues" evidence="1">
    <location>
        <begin position="42"/>
        <end position="67"/>
    </location>
</feature>
<dbReference type="GO" id="GO:0003690">
    <property type="term" value="F:double-stranded DNA binding"/>
    <property type="evidence" value="ECO:0007669"/>
    <property type="project" value="TreeGrafter"/>
</dbReference>
<reference evidence="3" key="1">
    <citation type="submission" date="2020-09" db="EMBL/GenBank/DDBJ databases">
        <authorList>
            <person name="Kikuchi T."/>
        </authorList>
    </citation>
    <scope>NUCLEOTIDE SEQUENCE</scope>
    <source>
        <strain evidence="3">SH1</strain>
    </source>
</reference>
<gene>
    <name evidence="3" type="ORF">BOKJ2_LOCUS3842</name>
</gene>
<feature type="region of interest" description="Disordered" evidence="1">
    <location>
        <begin position="1"/>
        <end position="84"/>
    </location>
</feature>
<dbReference type="PANTHER" id="PTHR46060:SF2">
    <property type="entry name" value="HISTONE-LYSINE N-METHYLTRANSFERASE SETMAR"/>
    <property type="match status" value="1"/>
</dbReference>
<accession>A0A811K6W0</accession>
<dbReference type="GO" id="GO:0000793">
    <property type="term" value="C:condensed chromosome"/>
    <property type="evidence" value="ECO:0007669"/>
    <property type="project" value="TreeGrafter"/>
</dbReference>
<dbReference type="GO" id="GO:0003697">
    <property type="term" value="F:single-stranded DNA binding"/>
    <property type="evidence" value="ECO:0007669"/>
    <property type="project" value="TreeGrafter"/>
</dbReference>
<dbReference type="Proteomes" id="UP000614601">
    <property type="component" value="Unassembled WGS sequence"/>
</dbReference>
<feature type="compositionally biased region" description="Basic and acidic residues" evidence="1">
    <location>
        <begin position="69"/>
        <end position="80"/>
    </location>
</feature>
<dbReference type="AlphaFoldDB" id="A0A811K6W0"/>
<proteinExistence type="predicted"/>
<dbReference type="EMBL" id="CAJFDH010000002">
    <property type="protein sequence ID" value="CAD5211734.1"/>
    <property type="molecule type" value="Genomic_DNA"/>
</dbReference>
<dbReference type="GO" id="GO:0046975">
    <property type="term" value="F:histone H3K36 methyltransferase activity"/>
    <property type="evidence" value="ECO:0007669"/>
    <property type="project" value="TreeGrafter"/>
</dbReference>
<dbReference type="OrthoDB" id="10546177at2759"/>
<dbReference type="EMBL" id="CAJFCW020000002">
    <property type="protein sequence ID" value="CAG9094219.1"/>
    <property type="molecule type" value="Genomic_DNA"/>
</dbReference>
<dbReference type="GO" id="GO:0000729">
    <property type="term" value="P:DNA double-strand break processing"/>
    <property type="evidence" value="ECO:0007669"/>
    <property type="project" value="TreeGrafter"/>
</dbReference>
<organism evidence="3 4">
    <name type="scientific">Bursaphelenchus okinawaensis</name>
    <dbReference type="NCBI Taxonomy" id="465554"/>
    <lineage>
        <taxon>Eukaryota</taxon>
        <taxon>Metazoa</taxon>
        <taxon>Ecdysozoa</taxon>
        <taxon>Nematoda</taxon>
        <taxon>Chromadorea</taxon>
        <taxon>Rhabditida</taxon>
        <taxon>Tylenchina</taxon>
        <taxon>Tylenchomorpha</taxon>
        <taxon>Aphelenchoidea</taxon>
        <taxon>Aphelenchoididae</taxon>
        <taxon>Bursaphelenchus</taxon>
    </lineage>
</organism>
<dbReference type="GO" id="GO:0000014">
    <property type="term" value="F:single-stranded DNA endodeoxyribonuclease activity"/>
    <property type="evidence" value="ECO:0007669"/>
    <property type="project" value="TreeGrafter"/>
</dbReference>
<comment type="caution">
    <text evidence="3">The sequence shown here is derived from an EMBL/GenBank/DDBJ whole genome shotgun (WGS) entry which is preliminary data.</text>
</comment>
<evidence type="ECO:0000256" key="1">
    <source>
        <dbReference type="SAM" id="MobiDB-lite"/>
    </source>
</evidence>
<dbReference type="GO" id="GO:0035861">
    <property type="term" value="C:site of double-strand break"/>
    <property type="evidence" value="ECO:0007669"/>
    <property type="project" value="TreeGrafter"/>
</dbReference>
<feature type="compositionally biased region" description="Basic and acidic residues" evidence="1">
    <location>
        <begin position="1"/>
        <end position="35"/>
    </location>
</feature>
<keyword evidence="4" id="KW-1185">Reference proteome</keyword>
<dbReference type="GO" id="GO:0005634">
    <property type="term" value="C:nucleus"/>
    <property type="evidence" value="ECO:0007669"/>
    <property type="project" value="TreeGrafter"/>
</dbReference>
<sequence length="172" mass="19244">MSAMKDDDKSQPYKVDPEMSPKTEESLQQELRSKNVAELCKNESSGSSLDTLPSKFSPSASGTSDGSQSEERKADDEFKNRSKLGHSRMAIRSLILSEYLAGHRPSEAVENVRARSTRKNLGYDTVRAWYKKFDEGDTNLSDGPRSGRPAHVDVQKLTKDIKHHQMKLTVNS</sequence>
<feature type="domain" description="Mos1 transposase HTH" evidence="2">
    <location>
        <begin position="88"/>
        <end position="137"/>
    </location>
</feature>
<evidence type="ECO:0000313" key="3">
    <source>
        <dbReference type="EMBL" id="CAD5211734.1"/>
    </source>
</evidence>
<dbReference type="GO" id="GO:0015074">
    <property type="term" value="P:DNA integration"/>
    <property type="evidence" value="ECO:0007669"/>
    <property type="project" value="TreeGrafter"/>
</dbReference>
<evidence type="ECO:0000313" key="4">
    <source>
        <dbReference type="Proteomes" id="UP000614601"/>
    </source>
</evidence>
<dbReference type="Proteomes" id="UP000783686">
    <property type="component" value="Unassembled WGS sequence"/>
</dbReference>
<protein>
    <recommendedName>
        <fullName evidence="2">Mos1 transposase HTH domain-containing protein</fullName>
    </recommendedName>
</protein>
<evidence type="ECO:0000259" key="2">
    <source>
        <dbReference type="Pfam" id="PF17906"/>
    </source>
</evidence>
<dbReference type="GO" id="GO:0044774">
    <property type="term" value="P:mitotic DNA integrity checkpoint signaling"/>
    <property type="evidence" value="ECO:0007669"/>
    <property type="project" value="TreeGrafter"/>
</dbReference>